<dbReference type="OrthoDB" id="9785707at2"/>
<feature type="domain" description="Smf/DprA SLOG" evidence="2">
    <location>
        <begin position="78"/>
        <end position="299"/>
    </location>
</feature>
<comment type="similarity">
    <text evidence="1">Belongs to the DprA/Smf family.</text>
</comment>
<gene>
    <name evidence="3" type="ORF">FB566_4300</name>
</gene>
<dbReference type="Pfam" id="PF02481">
    <property type="entry name" value="DNA_processg_A"/>
    <property type="match status" value="1"/>
</dbReference>
<dbReference type="SUPFAM" id="SSF102405">
    <property type="entry name" value="MCP/YpsA-like"/>
    <property type="match status" value="1"/>
</dbReference>
<evidence type="ECO:0000256" key="1">
    <source>
        <dbReference type="ARBA" id="ARBA00006525"/>
    </source>
</evidence>
<dbReference type="InterPro" id="IPR057666">
    <property type="entry name" value="DrpA_SLOG"/>
</dbReference>
<name>A0A543B1K9_9ACTN</name>
<dbReference type="Gene3D" id="3.40.50.450">
    <property type="match status" value="1"/>
</dbReference>
<dbReference type="PANTHER" id="PTHR43022:SF1">
    <property type="entry name" value="PROTEIN SMF"/>
    <property type="match status" value="1"/>
</dbReference>
<evidence type="ECO:0000259" key="2">
    <source>
        <dbReference type="Pfam" id="PF02481"/>
    </source>
</evidence>
<proteinExistence type="inferred from homology"/>
<dbReference type="EMBL" id="VFOW01000001">
    <property type="protein sequence ID" value="TQL78709.1"/>
    <property type="molecule type" value="Genomic_DNA"/>
</dbReference>
<dbReference type="Proteomes" id="UP000317043">
    <property type="component" value="Unassembled WGS sequence"/>
</dbReference>
<organism evidence="3 4">
    <name type="scientific">Stackebrandtia endophytica</name>
    <dbReference type="NCBI Taxonomy" id="1496996"/>
    <lineage>
        <taxon>Bacteria</taxon>
        <taxon>Bacillati</taxon>
        <taxon>Actinomycetota</taxon>
        <taxon>Actinomycetes</taxon>
        <taxon>Glycomycetales</taxon>
        <taxon>Glycomycetaceae</taxon>
        <taxon>Stackebrandtia</taxon>
    </lineage>
</organism>
<dbReference type="RefSeq" id="WP_142043445.1">
    <property type="nucleotide sequence ID" value="NZ_JBHTGS010000003.1"/>
</dbReference>
<accession>A0A543B1K9</accession>
<keyword evidence="4" id="KW-1185">Reference proteome</keyword>
<protein>
    <submittedName>
        <fullName evidence="3">DNA processing protein</fullName>
    </submittedName>
</protein>
<dbReference type="NCBIfam" id="TIGR00732">
    <property type="entry name" value="dprA"/>
    <property type="match status" value="1"/>
</dbReference>
<sequence>MDPQREALLALSLLCEPGNRLVSTELTRRDATDTLQWLLADRDAPASVVARERLAGRSPADLVAEVLTAAHDCHARPITPLDDEWPSRVVDLAELFDETDHYTGPPLCLWARGPMNLAEAVTRSVSIVGARTCTAYGRYAATELAYGLADRDWTVLSGGAYGIDAAAHRGALAAGGPTVCVLAGGIDHVYPSAHDRLFAQIADTGLLISEWPPGASPRRYRFLVRNRVVAALTLGTVVVEAGVRSGARYTARMAAELDRPVMVVPGPITSPASAGVHQLARGPAPVRLVTRAGEIIEDLGPCGTDAGLTHRSPSRPRDRLSPDAVRILDSVPRRSAALPDRIAAQAGVPVEEARRILPGLAVQGFLEDHGGRYRLAIDAPPTSPQPSAEVVS</sequence>
<evidence type="ECO:0000313" key="4">
    <source>
        <dbReference type="Proteomes" id="UP000317043"/>
    </source>
</evidence>
<dbReference type="InParanoid" id="A0A543B1K9"/>
<evidence type="ECO:0000313" key="3">
    <source>
        <dbReference type="EMBL" id="TQL78709.1"/>
    </source>
</evidence>
<dbReference type="AlphaFoldDB" id="A0A543B1K9"/>
<dbReference type="GO" id="GO:0009294">
    <property type="term" value="P:DNA-mediated transformation"/>
    <property type="evidence" value="ECO:0007669"/>
    <property type="project" value="InterPro"/>
</dbReference>
<dbReference type="InterPro" id="IPR003488">
    <property type="entry name" value="DprA"/>
</dbReference>
<dbReference type="PANTHER" id="PTHR43022">
    <property type="entry name" value="PROTEIN SMF"/>
    <property type="match status" value="1"/>
</dbReference>
<reference evidence="3 4" key="1">
    <citation type="submission" date="2019-06" db="EMBL/GenBank/DDBJ databases">
        <title>Sequencing the genomes of 1000 actinobacteria strains.</title>
        <authorList>
            <person name="Klenk H.-P."/>
        </authorList>
    </citation>
    <scope>NUCLEOTIDE SEQUENCE [LARGE SCALE GENOMIC DNA]</scope>
    <source>
        <strain evidence="3 4">DSM 45928</strain>
    </source>
</reference>
<comment type="caution">
    <text evidence="3">The sequence shown here is derived from an EMBL/GenBank/DDBJ whole genome shotgun (WGS) entry which is preliminary data.</text>
</comment>